<reference evidence="1 2" key="1">
    <citation type="journal article" date="2013" name="Appl. Environ. Microbiol.">
        <title>The Carbohydrate Metabolism Signature of Lactococcus lactis Strain A12 Reveals Its Sourdough Ecosystem Origin.</title>
        <authorList>
            <person name="Passerini D."/>
            <person name="Coddeville M."/>
            <person name="Le Bourgeois P."/>
            <person name="Loubiere P."/>
            <person name="Ritzenthaler P."/>
            <person name="Fontagne-Faucher C."/>
            <person name="Daveran-Mingot M.L."/>
            <person name="Cocaign-Bousquet M."/>
        </authorList>
    </citation>
    <scope>NUCLEOTIDE SEQUENCE [LARGE SCALE GENOMIC DNA]</scope>
    <source>
        <strain evidence="1 2">A12</strain>
    </source>
</reference>
<comment type="caution">
    <text evidence="1">The sequence shown here is derived from an EMBL/GenBank/DDBJ whole genome shotgun (WGS) entry which is preliminary data.</text>
</comment>
<proteinExistence type="predicted"/>
<evidence type="ECO:0000313" key="2">
    <source>
        <dbReference type="Proteomes" id="UP000015361"/>
    </source>
</evidence>
<dbReference type="Proteomes" id="UP000015361">
    <property type="component" value="Unassembled WGS sequence"/>
</dbReference>
<dbReference type="EMBL" id="CBLU010000014">
    <property type="protein sequence ID" value="CDG05106.1"/>
    <property type="molecule type" value="Genomic_DNA"/>
</dbReference>
<organism evidence="1 2">
    <name type="scientific">Lactococcus lactis subsp. lactis A12</name>
    <dbReference type="NCBI Taxonomy" id="1137134"/>
    <lineage>
        <taxon>Bacteria</taxon>
        <taxon>Bacillati</taxon>
        <taxon>Bacillota</taxon>
        <taxon>Bacilli</taxon>
        <taxon>Lactobacillales</taxon>
        <taxon>Streptococcaceae</taxon>
        <taxon>Lactococcus</taxon>
    </lineage>
</organism>
<sequence length="30" mass="3557">MESQTINSPEPDRPQIINVIRAAFRFYHLL</sequence>
<accession>S6FIE4</accession>
<name>S6FIE4_LACLL</name>
<evidence type="ECO:0000313" key="1">
    <source>
        <dbReference type="EMBL" id="CDG05106.1"/>
    </source>
</evidence>
<dbReference type="AlphaFoldDB" id="S6FIE4"/>
<gene>
    <name evidence="1" type="ORF">O9U_04320</name>
</gene>
<protein>
    <submittedName>
        <fullName evidence="1">Uncharacterized protein</fullName>
    </submittedName>
</protein>